<evidence type="ECO:0000313" key="3">
    <source>
        <dbReference type="Proteomes" id="UP001500002"/>
    </source>
</evidence>
<dbReference type="Proteomes" id="UP001500002">
    <property type="component" value="Unassembled WGS sequence"/>
</dbReference>
<dbReference type="EMBL" id="BAAANJ010000003">
    <property type="protein sequence ID" value="GAA1804118.1"/>
    <property type="molecule type" value="Genomic_DNA"/>
</dbReference>
<organism evidence="2 3">
    <name type="scientific">Agromyces neolithicus</name>
    <dbReference type="NCBI Taxonomy" id="269420"/>
    <lineage>
        <taxon>Bacteria</taxon>
        <taxon>Bacillati</taxon>
        <taxon>Actinomycetota</taxon>
        <taxon>Actinomycetes</taxon>
        <taxon>Micrococcales</taxon>
        <taxon>Microbacteriaceae</taxon>
        <taxon>Agromyces</taxon>
    </lineage>
</organism>
<accession>A0ABN2LZ82</accession>
<feature type="chain" id="PRO_5047434653" evidence="1">
    <location>
        <begin position="25"/>
        <end position="135"/>
    </location>
</feature>
<proteinExistence type="predicted"/>
<feature type="signal peptide" evidence="1">
    <location>
        <begin position="1"/>
        <end position="24"/>
    </location>
</feature>
<evidence type="ECO:0000313" key="2">
    <source>
        <dbReference type="EMBL" id="GAA1804118.1"/>
    </source>
</evidence>
<evidence type="ECO:0000256" key="1">
    <source>
        <dbReference type="SAM" id="SignalP"/>
    </source>
</evidence>
<name>A0ABN2LZ82_9MICO</name>
<protein>
    <submittedName>
        <fullName evidence="2">Uncharacterized protein</fullName>
    </submittedName>
</protein>
<gene>
    <name evidence="2" type="ORF">GCM10009749_10350</name>
</gene>
<keyword evidence="1" id="KW-0732">Signal</keyword>
<reference evidence="2 3" key="1">
    <citation type="journal article" date="2019" name="Int. J. Syst. Evol. Microbiol.">
        <title>The Global Catalogue of Microorganisms (GCM) 10K type strain sequencing project: providing services to taxonomists for standard genome sequencing and annotation.</title>
        <authorList>
            <consortium name="The Broad Institute Genomics Platform"/>
            <consortium name="The Broad Institute Genome Sequencing Center for Infectious Disease"/>
            <person name="Wu L."/>
            <person name="Ma J."/>
        </authorList>
    </citation>
    <scope>NUCLEOTIDE SEQUENCE [LARGE SCALE GENOMIC DNA]</scope>
    <source>
        <strain evidence="2 3">JCM 14322</strain>
    </source>
</reference>
<comment type="caution">
    <text evidence="2">The sequence shown here is derived from an EMBL/GenBank/DDBJ whole genome shotgun (WGS) entry which is preliminary data.</text>
</comment>
<keyword evidence="3" id="KW-1185">Reference proteome</keyword>
<dbReference type="RefSeq" id="WP_344294130.1">
    <property type="nucleotide sequence ID" value="NZ_BAAANJ010000003.1"/>
</dbReference>
<sequence>MKKRFVTRALIVMAATVGIVFVQAAPASATVHEIVGQWCSGQEELAPPGITGRSNADNFAKPLFASGFISEDLVPFTGDAGPGLLIEFNYDNPNSKVVGTGVFVVIDPSVPIYLELIEPDPSFPAFKHCPRLATG</sequence>